<feature type="transmembrane region" description="Helical" evidence="2">
    <location>
        <begin position="12"/>
        <end position="32"/>
    </location>
</feature>
<keyword evidence="2" id="KW-0472">Membrane</keyword>
<feature type="transmembrane region" description="Helical" evidence="2">
    <location>
        <begin position="44"/>
        <end position="71"/>
    </location>
</feature>
<feature type="transmembrane region" description="Helical" evidence="2">
    <location>
        <begin position="255"/>
        <end position="272"/>
    </location>
</feature>
<evidence type="ECO:0000313" key="4">
    <source>
        <dbReference type="Proteomes" id="UP000274922"/>
    </source>
</evidence>
<keyword evidence="2" id="KW-0812">Transmembrane</keyword>
<dbReference type="Proteomes" id="UP000274922">
    <property type="component" value="Unassembled WGS sequence"/>
</dbReference>
<feature type="transmembrane region" description="Helical" evidence="2">
    <location>
        <begin position="192"/>
        <end position="211"/>
    </location>
</feature>
<sequence length="659" mass="68023">METTLGQTPWIALGALIAAGVVHGLVASYAWTVRNTLPGEPITLALALRTLVTLAARVASPLALALLALALDTVVRIRDGRVALAALDPPPLSLGLLLVLAAVGALLGAAATAFQQCRAAAFLVDTEPAAAAAVTAATAAAAGTTARSLGGHGGPGSPARRAAVSTAGRHGPSVWRSLFVMNEWCRLQTHRITNTPLTVLGLLVLLLATGWRTRWATPPADAVQQLAAAHPSETAAAVAAVVGHYERMAVVGLDLALWAALLLGQWLAWTVVRVRIRGSPLLNFVDALALANISIWIFDEPCHGYFLYGRSVHPAADVDLATLNAYLRQEAMGLVMPRGLDGTGQQAFEMIAAPALRATLERLLALAGQRDPAWPRHRPAPAPTAWDAAPGSAAAAAAAAATVLASPTAKPPALPHQASSFLGAAHPGLARFGTLSTLAGPALSAPDLSRDLPRHAAAVDAGTPLDPPGTDADGPENDGVARHGMLTGTTVRRRPGAPSLVAPTSAGARSSGGSGADEAVAPPTALADARARAAAALQSFVIAFLDRTLPAYRYAMMSKTAWQRLGGPLLVAPPAAGTITLLYADDSAYGRSLFAGLERDWLVVLGLLFAGIDAWTGHTALAGLVVYLVDATAMALRRHYGIRHFATTSLLDTRYILAL</sequence>
<evidence type="ECO:0008006" key="5">
    <source>
        <dbReference type="Google" id="ProtNLM"/>
    </source>
</evidence>
<dbReference type="GO" id="GO:0060271">
    <property type="term" value="P:cilium assembly"/>
    <property type="evidence" value="ECO:0007669"/>
    <property type="project" value="InterPro"/>
</dbReference>
<dbReference type="PANTHER" id="PTHR21274:SF0">
    <property type="entry name" value="MECKELIN"/>
    <property type="match status" value="1"/>
</dbReference>
<feature type="region of interest" description="Disordered" evidence="1">
    <location>
        <begin position="459"/>
        <end position="520"/>
    </location>
</feature>
<feature type="transmembrane region" description="Helical" evidence="2">
    <location>
        <begin position="604"/>
        <end position="629"/>
    </location>
</feature>
<keyword evidence="4" id="KW-1185">Reference proteome</keyword>
<name>A0A4P9X313_9FUNG</name>
<feature type="region of interest" description="Disordered" evidence="1">
    <location>
        <begin position="145"/>
        <end position="165"/>
    </location>
</feature>
<dbReference type="Pfam" id="PF09773">
    <property type="entry name" value="Meckelin"/>
    <property type="match status" value="2"/>
</dbReference>
<protein>
    <recommendedName>
        <fullName evidence="5">Meckelin</fullName>
    </recommendedName>
</protein>
<proteinExistence type="predicted"/>
<feature type="transmembrane region" description="Helical" evidence="2">
    <location>
        <begin position="565"/>
        <end position="584"/>
    </location>
</feature>
<dbReference type="EMBL" id="ML014289">
    <property type="protein sequence ID" value="RKO99391.1"/>
    <property type="molecule type" value="Genomic_DNA"/>
</dbReference>
<evidence type="ECO:0000256" key="1">
    <source>
        <dbReference type="SAM" id="MobiDB-lite"/>
    </source>
</evidence>
<evidence type="ECO:0000313" key="3">
    <source>
        <dbReference type="EMBL" id="RKO99391.1"/>
    </source>
</evidence>
<dbReference type="OrthoDB" id="419138at2759"/>
<dbReference type="GO" id="GO:0036038">
    <property type="term" value="C:MKS complex"/>
    <property type="evidence" value="ECO:0007669"/>
    <property type="project" value="InterPro"/>
</dbReference>
<dbReference type="STRING" id="1555241.A0A4P9X313"/>
<organism evidence="3 4">
    <name type="scientific">Caulochytrium protostelioides</name>
    <dbReference type="NCBI Taxonomy" id="1555241"/>
    <lineage>
        <taxon>Eukaryota</taxon>
        <taxon>Fungi</taxon>
        <taxon>Fungi incertae sedis</taxon>
        <taxon>Chytridiomycota</taxon>
        <taxon>Chytridiomycota incertae sedis</taxon>
        <taxon>Chytridiomycetes</taxon>
        <taxon>Caulochytriales</taxon>
        <taxon>Caulochytriaceae</taxon>
        <taxon>Caulochytrium</taxon>
    </lineage>
</organism>
<dbReference type="PANTHER" id="PTHR21274">
    <property type="entry name" value="MECKELIN"/>
    <property type="match status" value="1"/>
</dbReference>
<reference evidence="4" key="1">
    <citation type="journal article" date="2018" name="Nat. Microbiol.">
        <title>Leveraging single-cell genomics to expand the fungal tree of life.</title>
        <authorList>
            <person name="Ahrendt S.R."/>
            <person name="Quandt C.A."/>
            <person name="Ciobanu D."/>
            <person name="Clum A."/>
            <person name="Salamov A."/>
            <person name="Andreopoulos B."/>
            <person name="Cheng J.F."/>
            <person name="Woyke T."/>
            <person name="Pelin A."/>
            <person name="Henrissat B."/>
            <person name="Reynolds N.K."/>
            <person name="Benny G.L."/>
            <person name="Smith M.E."/>
            <person name="James T.Y."/>
            <person name="Grigoriev I.V."/>
        </authorList>
    </citation>
    <scope>NUCLEOTIDE SEQUENCE [LARGE SCALE GENOMIC DNA]</scope>
    <source>
        <strain evidence="4">ATCC 52028</strain>
    </source>
</reference>
<dbReference type="InterPro" id="IPR019170">
    <property type="entry name" value="Meckelin"/>
</dbReference>
<accession>A0A4P9X313</accession>
<keyword evidence="2" id="KW-1133">Transmembrane helix</keyword>
<feature type="transmembrane region" description="Helical" evidence="2">
    <location>
        <begin position="91"/>
        <end position="114"/>
    </location>
</feature>
<gene>
    <name evidence="3" type="ORF">CXG81DRAFT_27853</name>
</gene>
<dbReference type="AlphaFoldDB" id="A0A4P9X313"/>
<evidence type="ECO:0000256" key="2">
    <source>
        <dbReference type="SAM" id="Phobius"/>
    </source>
</evidence>